<evidence type="ECO:0000313" key="2">
    <source>
        <dbReference type="EMBL" id="MBL0745699.1"/>
    </source>
</evidence>
<keyword evidence="1" id="KW-1133">Transmembrane helix</keyword>
<dbReference type="Proteomes" id="UP000613030">
    <property type="component" value="Unassembled WGS sequence"/>
</dbReference>
<keyword evidence="1" id="KW-0472">Membrane</keyword>
<organism evidence="2 3">
    <name type="scientific">Chryseolinea lacunae</name>
    <dbReference type="NCBI Taxonomy" id="2801331"/>
    <lineage>
        <taxon>Bacteria</taxon>
        <taxon>Pseudomonadati</taxon>
        <taxon>Bacteroidota</taxon>
        <taxon>Cytophagia</taxon>
        <taxon>Cytophagales</taxon>
        <taxon>Fulvivirgaceae</taxon>
        <taxon>Chryseolinea</taxon>
    </lineage>
</organism>
<reference evidence="2 3" key="1">
    <citation type="submission" date="2021-01" db="EMBL/GenBank/DDBJ databases">
        <title>Chryseolinea sp. Jin1 Genome sequencing and assembly.</title>
        <authorList>
            <person name="Kim I."/>
        </authorList>
    </citation>
    <scope>NUCLEOTIDE SEQUENCE [LARGE SCALE GENOMIC DNA]</scope>
    <source>
        <strain evidence="2 3">Jin1</strain>
    </source>
</reference>
<feature type="transmembrane region" description="Helical" evidence="1">
    <location>
        <begin position="85"/>
        <end position="106"/>
    </location>
</feature>
<protein>
    <submittedName>
        <fullName evidence="2">Uncharacterized protein</fullName>
    </submittedName>
</protein>
<sequence>MAMTDQEQKELRAYCASLLKEYGFQFSPNDPVIPALYIIHKEMELNNQNNKALASQVNEASLRINPKVFHFQYPGEAWKFQMAIVFKWIISGLIAALFTLIAVWYWSMANDVDRARIIIESSGNMGEFLKAVKKDKAGYYFIDLRAAKGDSIRNFHEYEKLNANTIRIHFGRETSN</sequence>
<keyword evidence="3" id="KW-1185">Reference proteome</keyword>
<comment type="caution">
    <text evidence="2">The sequence shown here is derived from an EMBL/GenBank/DDBJ whole genome shotgun (WGS) entry which is preliminary data.</text>
</comment>
<gene>
    <name evidence="2" type="ORF">JI741_30985</name>
</gene>
<dbReference type="EMBL" id="JAERRB010000018">
    <property type="protein sequence ID" value="MBL0745699.1"/>
    <property type="molecule type" value="Genomic_DNA"/>
</dbReference>
<keyword evidence="1" id="KW-0812">Transmembrane</keyword>
<dbReference type="RefSeq" id="WP_236676364.1">
    <property type="nucleotide sequence ID" value="NZ_JAERRB010000018.1"/>
</dbReference>
<name>A0ABS1L221_9BACT</name>
<accession>A0ABS1L221</accession>
<evidence type="ECO:0000256" key="1">
    <source>
        <dbReference type="SAM" id="Phobius"/>
    </source>
</evidence>
<evidence type="ECO:0000313" key="3">
    <source>
        <dbReference type="Proteomes" id="UP000613030"/>
    </source>
</evidence>
<proteinExistence type="predicted"/>